<organism evidence="8 9">
    <name type="scientific">Septoria linicola</name>
    <dbReference type="NCBI Taxonomy" id="215465"/>
    <lineage>
        <taxon>Eukaryota</taxon>
        <taxon>Fungi</taxon>
        <taxon>Dikarya</taxon>
        <taxon>Ascomycota</taxon>
        <taxon>Pezizomycotina</taxon>
        <taxon>Dothideomycetes</taxon>
        <taxon>Dothideomycetidae</taxon>
        <taxon>Mycosphaerellales</taxon>
        <taxon>Mycosphaerellaceae</taxon>
        <taxon>Septoria</taxon>
    </lineage>
</organism>
<evidence type="ECO:0000256" key="5">
    <source>
        <dbReference type="ARBA" id="ARBA00023242"/>
    </source>
</evidence>
<dbReference type="Gene3D" id="4.10.240.10">
    <property type="entry name" value="Zn(2)-C6 fungal-type DNA-binding domain"/>
    <property type="match status" value="1"/>
</dbReference>
<gene>
    <name evidence="8" type="ORF">Slin15195_G002120</name>
</gene>
<proteinExistence type="predicted"/>
<dbReference type="InterPro" id="IPR036864">
    <property type="entry name" value="Zn2-C6_fun-type_DNA-bd_sf"/>
</dbReference>
<evidence type="ECO:0000256" key="3">
    <source>
        <dbReference type="ARBA" id="ARBA00023125"/>
    </source>
</evidence>
<evidence type="ECO:0000256" key="1">
    <source>
        <dbReference type="ARBA" id="ARBA00022723"/>
    </source>
</evidence>
<dbReference type="EMBL" id="CP099418">
    <property type="protein sequence ID" value="USW46893.1"/>
    <property type="molecule type" value="Genomic_DNA"/>
</dbReference>
<dbReference type="PROSITE" id="PS00463">
    <property type="entry name" value="ZN2_CY6_FUNGAL_1"/>
    <property type="match status" value="1"/>
</dbReference>
<feature type="compositionally biased region" description="Gly residues" evidence="6">
    <location>
        <begin position="131"/>
        <end position="145"/>
    </location>
</feature>
<dbReference type="Pfam" id="PF00172">
    <property type="entry name" value="Zn_clus"/>
    <property type="match status" value="1"/>
</dbReference>
<accession>A0A9Q9EF70</accession>
<keyword evidence="3 8" id="KW-0238">DNA-binding</keyword>
<evidence type="ECO:0000313" key="9">
    <source>
        <dbReference type="Proteomes" id="UP001056384"/>
    </source>
</evidence>
<feature type="compositionally biased region" description="Polar residues" evidence="6">
    <location>
        <begin position="118"/>
        <end position="129"/>
    </location>
</feature>
<sequence length="427" mass="46230">MAQTSAQRTIERPVKRRAACDICRTKKLKCSGGTNEHSRCTRCQREDIPCIFSAQKQMGRPKKRARQEEGHDTAERSPTKRNAIRQPEPAVETSPSQDEAFDAETYESAFTPGGSLQPWLQNDWPTTEFSGEGGHNGHGIAGGVPGLTPDSSSSTSAILGLHSSRSSSLTNGHVNGSSNDNDSSTAGSNSALLLDPALGGMHSSYMPSCACLSTLYLTLNSLQAMNSDNFNFPFSLHPLREAMQTASTVLKCSECPKRFITGIQNVQLVGTLLMSIAERFDKILGYINSEASRAKIAGETKKFRLADLNTPSAHLHAGGLGCVAAFSVDLSPEEWRSMSKKVVRAEVHGPEDGNSCCPYFVGLCKQMEERQTKWHSNPCPEDFPRNADGVAIGREETHAGSGRGQGEHLCLKLVGFANRLVANLDWS</sequence>
<name>A0A9Q9EF70_9PEZI</name>
<keyword evidence="9" id="KW-1185">Reference proteome</keyword>
<protein>
    <submittedName>
        <fullName evidence="8">Zn(2)-C6 fungal-type DNA-binding domain-containing protein</fullName>
    </submittedName>
</protein>
<evidence type="ECO:0000256" key="6">
    <source>
        <dbReference type="SAM" id="MobiDB-lite"/>
    </source>
</evidence>
<dbReference type="SMART" id="SM00066">
    <property type="entry name" value="GAL4"/>
    <property type="match status" value="1"/>
</dbReference>
<dbReference type="InterPro" id="IPR001138">
    <property type="entry name" value="Zn2Cys6_DnaBD"/>
</dbReference>
<dbReference type="PROSITE" id="PS50048">
    <property type="entry name" value="ZN2_CY6_FUNGAL_2"/>
    <property type="match status" value="1"/>
</dbReference>
<evidence type="ECO:0000256" key="2">
    <source>
        <dbReference type="ARBA" id="ARBA00023015"/>
    </source>
</evidence>
<feature type="compositionally biased region" description="Basic and acidic residues" evidence="6">
    <location>
        <begin position="66"/>
        <end position="78"/>
    </location>
</feature>
<evidence type="ECO:0000259" key="7">
    <source>
        <dbReference type="PROSITE" id="PS50048"/>
    </source>
</evidence>
<keyword evidence="5" id="KW-0539">Nucleus</keyword>
<feature type="domain" description="Zn(2)-C6 fungal-type" evidence="7">
    <location>
        <begin position="19"/>
        <end position="52"/>
    </location>
</feature>
<feature type="compositionally biased region" description="Polar residues" evidence="6">
    <location>
        <begin position="149"/>
        <end position="187"/>
    </location>
</feature>
<feature type="region of interest" description="Disordered" evidence="6">
    <location>
        <begin position="52"/>
        <end position="187"/>
    </location>
</feature>
<reference evidence="8" key="1">
    <citation type="submission" date="2022-06" db="EMBL/GenBank/DDBJ databases">
        <title>Complete genome sequences of two strains of the flax pathogen Septoria linicola.</title>
        <authorList>
            <person name="Lapalu N."/>
            <person name="Simon A."/>
            <person name="Demenou B."/>
            <person name="Paumier D."/>
            <person name="Guillot M.-P."/>
            <person name="Gout L."/>
            <person name="Valade R."/>
        </authorList>
    </citation>
    <scope>NUCLEOTIDE SEQUENCE</scope>
    <source>
        <strain evidence="8">SE15195</strain>
    </source>
</reference>
<keyword evidence="2" id="KW-0805">Transcription regulation</keyword>
<dbReference type="PANTHER" id="PTHR31668:SF26">
    <property type="entry name" value="GLUCOSE TRANSPORT TRANSCRIPTION REGULATOR RGT1-RELATED"/>
    <property type="match status" value="1"/>
</dbReference>
<dbReference type="PANTHER" id="PTHR31668">
    <property type="entry name" value="GLUCOSE TRANSPORT TRANSCRIPTION REGULATOR RGT1-RELATED-RELATED"/>
    <property type="match status" value="1"/>
</dbReference>
<dbReference type="GO" id="GO:0000981">
    <property type="term" value="F:DNA-binding transcription factor activity, RNA polymerase II-specific"/>
    <property type="evidence" value="ECO:0007669"/>
    <property type="project" value="InterPro"/>
</dbReference>
<keyword evidence="1" id="KW-0479">Metal-binding</keyword>
<dbReference type="GO" id="GO:0008270">
    <property type="term" value="F:zinc ion binding"/>
    <property type="evidence" value="ECO:0007669"/>
    <property type="project" value="InterPro"/>
</dbReference>
<dbReference type="InterPro" id="IPR050797">
    <property type="entry name" value="Carb_Metab_Trans_Reg"/>
</dbReference>
<dbReference type="GO" id="GO:0003677">
    <property type="term" value="F:DNA binding"/>
    <property type="evidence" value="ECO:0007669"/>
    <property type="project" value="UniProtKB-KW"/>
</dbReference>
<evidence type="ECO:0000313" key="8">
    <source>
        <dbReference type="EMBL" id="USW46893.1"/>
    </source>
</evidence>
<keyword evidence="4" id="KW-0804">Transcription</keyword>
<dbReference type="CDD" id="cd00067">
    <property type="entry name" value="GAL4"/>
    <property type="match status" value="1"/>
</dbReference>
<dbReference type="SUPFAM" id="SSF57701">
    <property type="entry name" value="Zn2/Cys6 DNA-binding domain"/>
    <property type="match status" value="1"/>
</dbReference>
<dbReference type="Proteomes" id="UP001056384">
    <property type="component" value="Chromosome 1"/>
</dbReference>
<evidence type="ECO:0000256" key="4">
    <source>
        <dbReference type="ARBA" id="ARBA00023163"/>
    </source>
</evidence>
<dbReference type="OrthoDB" id="4356994at2759"/>
<dbReference type="AlphaFoldDB" id="A0A9Q9EF70"/>